<protein>
    <submittedName>
        <fullName evidence="1">Uncharacterized protein</fullName>
    </submittedName>
</protein>
<dbReference type="AlphaFoldDB" id="E2APA5"/>
<gene>
    <name evidence="1" type="ORF">EAG_06957</name>
</gene>
<dbReference type="Proteomes" id="UP000000311">
    <property type="component" value="Unassembled WGS sequence"/>
</dbReference>
<dbReference type="InParanoid" id="E2APA5"/>
<name>E2APA5_CAMFO</name>
<evidence type="ECO:0000313" key="1">
    <source>
        <dbReference type="EMBL" id="EFN64739.1"/>
    </source>
</evidence>
<sequence>MSLAATLKTRVTRAARNATGRSSWNAARLISGSCLPFTTFPAQIAETVRSLQVPTRLHFDIFA</sequence>
<organism evidence="2">
    <name type="scientific">Camponotus floridanus</name>
    <name type="common">Florida carpenter ant</name>
    <dbReference type="NCBI Taxonomy" id="104421"/>
    <lineage>
        <taxon>Eukaryota</taxon>
        <taxon>Metazoa</taxon>
        <taxon>Ecdysozoa</taxon>
        <taxon>Arthropoda</taxon>
        <taxon>Hexapoda</taxon>
        <taxon>Insecta</taxon>
        <taxon>Pterygota</taxon>
        <taxon>Neoptera</taxon>
        <taxon>Endopterygota</taxon>
        <taxon>Hymenoptera</taxon>
        <taxon>Apocrita</taxon>
        <taxon>Aculeata</taxon>
        <taxon>Formicoidea</taxon>
        <taxon>Formicidae</taxon>
        <taxon>Formicinae</taxon>
        <taxon>Camponotus</taxon>
    </lineage>
</organism>
<evidence type="ECO:0000313" key="2">
    <source>
        <dbReference type="Proteomes" id="UP000000311"/>
    </source>
</evidence>
<dbReference type="EMBL" id="GL441497">
    <property type="protein sequence ID" value="EFN64739.1"/>
    <property type="molecule type" value="Genomic_DNA"/>
</dbReference>
<accession>E2APA5</accession>
<reference evidence="1 2" key="1">
    <citation type="journal article" date="2010" name="Science">
        <title>Genomic comparison of the ants Camponotus floridanus and Harpegnathos saltator.</title>
        <authorList>
            <person name="Bonasio R."/>
            <person name="Zhang G."/>
            <person name="Ye C."/>
            <person name="Mutti N.S."/>
            <person name="Fang X."/>
            <person name="Qin N."/>
            <person name="Donahue G."/>
            <person name="Yang P."/>
            <person name="Li Q."/>
            <person name="Li C."/>
            <person name="Zhang P."/>
            <person name="Huang Z."/>
            <person name="Berger S.L."/>
            <person name="Reinberg D."/>
            <person name="Wang J."/>
            <person name="Liebig J."/>
        </authorList>
    </citation>
    <scope>NUCLEOTIDE SEQUENCE [LARGE SCALE GENOMIC DNA]</scope>
    <source>
        <strain evidence="2">C129</strain>
    </source>
</reference>
<keyword evidence="2" id="KW-1185">Reference proteome</keyword>
<proteinExistence type="predicted"/>